<proteinExistence type="predicted"/>
<keyword evidence="1" id="KW-0808">Transferase</keyword>
<dbReference type="InterPro" id="IPR004622">
    <property type="entry name" value="DNA_pol_HolB"/>
</dbReference>
<reference evidence="1" key="1">
    <citation type="journal article" date="2022" name="Cell">
        <title>Design, construction, and in vivo augmentation of a complex gut microbiome.</title>
        <authorList>
            <person name="Cheng A.G."/>
            <person name="Ho P.Y."/>
            <person name="Aranda-Diaz A."/>
            <person name="Jain S."/>
            <person name="Yu F.B."/>
            <person name="Meng X."/>
            <person name="Wang M."/>
            <person name="Iakiviak M."/>
            <person name="Nagashima K."/>
            <person name="Zhao A."/>
            <person name="Murugkar P."/>
            <person name="Patil A."/>
            <person name="Atabakhsh K."/>
            <person name="Weakley A."/>
            <person name="Yan J."/>
            <person name="Brumbaugh A.R."/>
            <person name="Higginbottom S."/>
            <person name="Dimas A."/>
            <person name="Shiver A.L."/>
            <person name="Deutschbauer A."/>
            <person name="Neff N."/>
            <person name="Sonnenburg J.L."/>
            <person name="Huang K.C."/>
            <person name="Fischbach M.A."/>
        </authorList>
    </citation>
    <scope>NUCLEOTIDE SEQUENCE</scope>
    <source>
        <strain evidence="1">AP11</strain>
    </source>
</reference>
<evidence type="ECO:0000313" key="2">
    <source>
        <dbReference type="Proteomes" id="UP001059295"/>
    </source>
</evidence>
<protein>
    <submittedName>
        <fullName evidence="1">DNA polymerase III subunit delta</fullName>
        <ecNumber evidence="1">2.7.7.7</ecNumber>
    </submittedName>
</protein>
<dbReference type="Gene3D" id="3.40.50.300">
    <property type="entry name" value="P-loop containing nucleotide triphosphate hydrolases"/>
    <property type="match status" value="1"/>
</dbReference>
<dbReference type="InterPro" id="IPR027417">
    <property type="entry name" value="P-loop_NTPase"/>
</dbReference>
<dbReference type="EC" id="2.7.7.7" evidence="1"/>
<gene>
    <name evidence="1" type="primary">holB</name>
    <name evidence="1" type="ORF">NQ491_07925</name>
</gene>
<keyword evidence="2" id="KW-1185">Reference proteome</keyword>
<dbReference type="PANTHER" id="PTHR11669:SF8">
    <property type="entry name" value="DNA POLYMERASE III SUBUNIT DELTA"/>
    <property type="match status" value="1"/>
</dbReference>
<sequence>MQFKDIIGQRPTIERLVRGIDTGRVSHAQLFSGQEGYGPLPLAIAYAQYIHCTNRREGDSCGECPSCRQIAQLAHPDLHFVFPVNTPKGRSGEKPLSDRFLPQWRKIVTDTGGYFDEQSWYSAIEIDNKQGNISTQEADEIIRKLSFKSFESEYKIVVVWLAERMNTQAANKLLKILEEPWDKTLFLLLSASPEQLLPTIVSRTQCVTVPSIDETSLTRYLTARKGMPEADAFRAARLSRGDLLEALRYLRHASENDELFDLFVKLMRLSYEDRHLELLEWAETVASMGREEQKRLIENSVRLLRDSYMLTAGMEPICYLFGREEQFCKKFAPYVNNRNIEPLVAEMERTMRQIAQNGNPRIVFPHFALTVSKLINRL</sequence>
<dbReference type="GO" id="GO:0003887">
    <property type="term" value="F:DNA-directed DNA polymerase activity"/>
    <property type="evidence" value="ECO:0007669"/>
    <property type="project" value="UniProtKB-EC"/>
</dbReference>
<dbReference type="InterPro" id="IPR050238">
    <property type="entry name" value="DNA_Rep/Repair_Clamp_Loader"/>
</dbReference>
<dbReference type="RefSeq" id="WP_019246717.1">
    <property type="nucleotide sequence ID" value="NZ_CAPH01000018.1"/>
</dbReference>
<accession>A0ABY5UYU0</accession>
<dbReference type="SUPFAM" id="SSF52540">
    <property type="entry name" value="P-loop containing nucleoside triphosphate hydrolases"/>
    <property type="match status" value="1"/>
</dbReference>
<dbReference type="Pfam" id="PF13177">
    <property type="entry name" value="DNA_pol3_delta2"/>
    <property type="match status" value="1"/>
</dbReference>
<dbReference type="PANTHER" id="PTHR11669">
    <property type="entry name" value="REPLICATION FACTOR C / DNA POLYMERASE III GAMMA-TAU SUBUNIT"/>
    <property type="match status" value="1"/>
</dbReference>
<name>A0ABY5UYU0_9BACT</name>
<dbReference type="NCBIfam" id="TIGR00678">
    <property type="entry name" value="holB"/>
    <property type="match status" value="1"/>
</dbReference>
<evidence type="ECO:0000313" key="1">
    <source>
        <dbReference type="EMBL" id="UWN56584.1"/>
    </source>
</evidence>
<dbReference type="EMBL" id="CP102294">
    <property type="protein sequence ID" value="UWN56584.1"/>
    <property type="molecule type" value="Genomic_DNA"/>
</dbReference>
<organism evidence="1 2">
    <name type="scientific">Alistipes ihumii AP11</name>
    <dbReference type="NCBI Taxonomy" id="1211813"/>
    <lineage>
        <taxon>Bacteria</taxon>
        <taxon>Pseudomonadati</taxon>
        <taxon>Bacteroidota</taxon>
        <taxon>Bacteroidia</taxon>
        <taxon>Bacteroidales</taxon>
        <taxon>Rikenellaceae</taxon>
        <taxon>Alistipes</taxon>
    </lineage>
</organism>
<keyword evidence="1" id="KW-0548">Nucleotidyltransferase</keyword>
<dbReference type="Proteomes" id="UP001059295">
    <property type="component" value="Chromosome"/>
</dbReference>
<dbReference type="GeneID" id="82891653"/>